<dbReference type="InterPro" id="IPR011051">
    <property type="entry name" value="RmlC_Cupin_sf"/>
</dbReference>
<keyword evidence="7" id="KW-0560">Oxidoreductase</keyword>
<evidence type="ECO:0000259" key="6">
    <source>
        <dbReference type="Pfam" id="PF17954"/>
    </source>
</evidence>
<dbReference type="EC" id="1.13.11.24" evidence="7"/>
<sequence>MIRFRDRGARGRHQSGPIDAQHSFSFADYHDPKHMGFRDLRVLNEDRIVPGAGLAEHAHHDMEIVTIVLKGAVEHRDDLGNTAVIRAGEVQCMSAGTGIRHSERNPSPIEPTHVLQIWIIPAETGGAPSYAQKSFASDETRNRWITIVSSDGQDGSLTLRQNASMEMVRLDEGVVLERELDPGRGYWVQIVAGIIGLNGTEMREGDGAAITLEKMLSIEADTGAEILLIDLP</sequence>
<dbReference type="InterPro" id="IPR003829">
    <property type="entry name" value="Pirin_N_dom"/>
</dbReference>
<keyword evidence="2" id="KW-0408">Iron</keyword>
<evidence type="ECO:0000256" key="4">
    <source>
        <dbReference type="SAM" id="MobiDB-lite"/>
    </source>
</evidence>
<evidence type="ECO:0000256" key="1">
    <source>
        <dbReference type="ARBA" id="ARBA00008416"/>
    </source>
</evidence>
<feature type="binding site" evidence="2">
    <location>
        <position position="101"/>
    </location>
    <ligand>
        <name>Fe cation</name>
        <dbReference type="ChEBI" id="CHEBI:24875"/>
    </ligand>
</feature>
<dbReference type="Pfam" id="PF02678">
    <property type="entry name" value="Pirin"/>
    <property type="match status" value="1"/>
</dbReference>
<keyword evidence="8" id="KW-1185">Reference proteome</keyword>
<dbReference type="EMBL" id="OUNR01000001">
    <property type="protein sequence ID" value="SPP62996.1"/>
    <property type="molecule type" value="Genomic_DNA"/>
</dbReference>
<evidence type="ECO:0000256" key="3">
    <source>
        <dbReference type="RuleBase" id="RU003457"/>
    </source>
</evidence>
<dbReference type="PANTHER" id="PTHR43212:SF3">
    <property type="entry name" value="QUERCETIN 2,3-DIOXYGENASE"/>
    <property type="match status" value="1"/>
</dbReference>
<dbReference type="Proteomes" id="UP000248168">
    <property type="component" value="Unassembled WGS sequence"/>
</dbReference>
<proteinExistence type="inferred from homology"/>
<dbReference type="InterPro" id="IPR012093">
    <property type="entry name" value="Pirin"/>
</dbReference>
<dbReference type="PIRSF" id="PIRSF006232">
    <property type="entry name" value="Pirin"/>
    <property type="match status" value="1"/>
</dbReference>
<keyword evidence="7" id="KW-0223">Dioxygenase</keyword>
<name>A0A330L7T5_9BACT</name>
<feature type="binding site" evidence="2">
    <location>
        <position position="59"/>
    </location>
    <ligand>
        <name>Fe cation</name>
        <dbReference type="ChEBI" id="CHEBI:24875"/>
    </ligand>
</feature>
<dbReference type="GO" id="GO:0008127">
    <property type="term" value="F:quercetin 2,3-dioxygenase activity"/>
    <property type="evidence" value="ECO:0007669"/>
    <property type="project" value="UniProtKB-EC"/>
</dbReference>
<feature type="region of interest" description="Disordered" evidence="4">
    <location>
        <begin position="1"/>
        <end position="25"/>
    </location>
</feature>
<dbReference type="InterPro" id="IPR041602">
    <property type="entry name" value="Quercetinase_C"/>
</dbReference>
<dbReference type="InterPro" id="IPR014710">
    <property type="entry name" value="RmlC-like_jellyroll"/>
</dbReference>
<feature type="binding site" evidence="2">
    <location>
        <position position="57"/>
    </location>
    <ligand>
        <name>Fe cation</name>
        <dbReference type="ChEBI" id="CHEBI:24875"/>
    </ligand>
</feature>
<gene>
    <name evidence="7" type="ORF">NITLEN_10082</name>
</gene>
<dbReference type="Gene3D" id="2.60.120.10">
    <property type="entry name" value="Jelly Rolls"/>
    <property type="match status" value="2"/>
</dbReference>
<reference evidence="8" key="1">
    <citation type="submission" date="2018-04" db="EMBL/GenBank/DDBJ databases">
        <authorList>
            <person name="Lucker S."/>
            <person name="Sakoula D."/>
        </authorList>
    </citation>
    <scope>NUCLEOTIDE SEQUENCE [LARGE SCALE GENOMIC DNA]</scope>
</reference>
<dbReference type="FunCoup" id="A0A330L7T5">
    <property type="interactions" value="74"/>
</dbReference>
<feature type="domain" description="Pirin N-terminal" evidence="5">
    <location>
        <begin position="15"/>
        <end position="119"/>
    </location>
</feature>
<feature type="domain" description="Quercetin 2,3-dioxygenase C-terminal cupin" evidence="6">
    <location>
        <begin position="147"/>
        <end position="231"/>
    </location>
</feature>
<comment type="cofactor">
    <cofactor evidence="2">
        <name>Fe cation</name>
        <dbReference type="ChEBI" id="CHEBI:24875"/>
    </cofactor>
    <text evidence="2">Binds 1 Fe cation per subunit.</text>
</comment>
<protein>
    <submittedName>
        <fullName evidence="7">Putative Quercetin 2,3-dioxygenase</fullName>
        <ecNumber evidence="7">1.13.11.24</ecNumber>
    </submittedName>
</protein>
<evidence type="ECO:0000259" key="5">
    <source>
        <dbReference type="Pfam" id="PF02678"/>
    </source>
</evidence>
<evidence type="ECO:0000313" key="8">
    <source>
        <dbReference type="Proteomes" id="UP000248168"/>
    </source>
</evidence>
<evidence type="ECO:0000313" key="7">
    <source>
        <dbReference type="EMBL" id="SPP62996.1"/>
    </source>
</evidence>
<dbReference type="OrthoDB" id="9780903at2"/>
<comment type="similarity">
    <text evidence="1 3">Belongs to the pirin family.</text>
</comment>
<dbReference type="PANTHER" id="PTHR43212">
    <property type="entry name" value="QUERCETIN 2,3-DIOXYGENASE"/>
    <property type="match status" value="1"/>
</dbReference>
<dbReference type="Pfam" id="PF17954">
    <property type="entry name" value="Pirin_C_2"/>
    <property type="match status" value="1"/>
</dbReference>
<dbReference type="SUPFAM" id="SSF51182">
    <property type="entry name" value="RmlC-like cupins"/>
    <property type="match status" value="1"/>
</dbReference>
<evidence type="ECO:0000256" key="2">
    <source>
        <dbReference type="PIRSR" id="PIRSR006232-1"/>
    </source>
</evidence>
<dbReference type="InParanoid" id="A0A330L7T5"/>
<dbReference type="GO" id="GO:0046872">
    <property type="term" value="F:metal ion binding"/>
    <property type="evidence" value="ECO:0007669"/>
    <property type="project" value="UniProtKB-KW"/>
</dbReference>
<organism evidence="7 8">
    <name type="scientific">Nitrospira lenta</name>
    <dbReference type="NCBI Taxonomy" id="1436998"/>
    <lineage>
        <taxon>Bacteria</taxon>
        <taxon>Pseudomonadati</taxon>
        <taxon>Nitrospirota</taxon>
        <taxon>Nitrospiria</taxon>
        <taxon>Nitrospirales</taxon>
        <taxon>Nitrospiraceae</taxon>
        <taxon>Nitrospira</taxon>
    </lineage>
</organism>
<dbReference type="RefSeq" id="WP_121987608.1">
    <property type="nucleotide sequence ID" value="NZ_OUNR01000001.1"/>
</dbReference>
<accession>A0A330L7T5</accession>
<keyword evidence="2" id="KW-0479">Metal-binding</keyword>
<dbReference type="CDD" id="cd02910">
    <property type="entry name" value="cupin_Yhhw_N"/>
    <property type="match status" value="1"/>
</dbReference>
<dbReference type="AlphaFoldDB" id="A0A330L7T5"/>
<feature type="binding site" evidence="2">
    <location>
        <position position="103"/>
    </location>
    <ligand>
        <name>Fe cation</name>
        <dbReference type="ChEBI" id="CHEBI:24875"/>
    </ligand>
</feature>